<proteinExistence type="predicted"/>
<dbReference type="EMBL" id="AP014968">
    <property type="protein sequence ID" value="BAT17562.1"/>
    <property type="molecule type" value="Genomic_DNA"/>
</dbReference>
<evidence type="ECO:0000313" key="1">
    <source>
        <dbReference type="EMBL" id="BAT17562.1"/>
    </source>
</evidence>
<gene>
    <name evidence="1" type="ordered locus">Os12g0550800</name>
    <name evidence="1" type="ORF">OSNPB_120550800</name>
</gene>
<feature type="non-terminal residue" evidence="1">
    <location>
        <position position="1"/>
    </location>
</feature>
<organism evidence="1 2">
    <name type="scientific">Oryza sativa subsp. japonica</name>
    <name type="common">Rice</name>
    <dbReference type="NCBI Taxonomy" id="39947"/>
    <lineage>
        <taxon>Eukaryota</taxon>
        <taxon>Viridiplantae</taxon>
        <taxon>Streptophyta</taxon>
        <taxon>Embryophyta</taxon>
        <taxon>Tracheophyta</taxon>
        <taxon>Spermatophyta</taxon>
        <taxon>Magnoliopsida</taxon>
        <taxon>Liliopsida</taxon>
        <taxon>Poales</taxon>
        <taxon>Poaceae</taxon>
        <taxon>BOP clade</taxon>
        <taxon>Oryzoideae</taxon>
        <taxon>Oryzeae</taxon>
        <taxon>Oryzinae</taxon>
        <taxon>Oryza</taxon>
        <taxon>Oryza sativa</taxon>
    </lineage>
</organism>
<dbReference type="Proteomes" id="UP000059680">
    <property type="component" value="Chromosome 12"/>
</dbReference>
<dbReference type="ExpressionAtlas" id="A0A0N7KU66">
    <property type="expression patterns" value="baseline and differential"/>
</dbReference>
<reference evidence="1 2" key="3">
    <citation type="journal article" date="2013" name="Rice">
        <title>Improvement of the Oryza sativa Nipponbare reference genome using next generation sequence and optical map data.</title>
        <authorList>
            <person name="Kawahara Y."/>
            <person name="de la Bastide M."/>
            <person name="Hamilton J.P."/>
            <person name="Kanamori H."/>
            <person name="McCombie W.R."/>
            <person name="Ouyang S."/>
            <person name="Schwartz D.C."/>
            <person name="Tanaka T."/>
            <person name="Wu J."/>
            <person name="Zhou S."/>
            <person name="Childs K.L."/>
            <person name="Davidson R.M."/>
            <person name="Lin H."/>
            <person name="Quesada-Ocampo L."/>
            <person name="Vaillancourt B."/>
            <person name="Sakai H."/>
            <person name="Lee S.S."/>
            <person name="Kim J."/>
            <person name="Numa H."/>
            <person name="Itoh T."/>
            <person name="Buell C.R."/>
            <person name="Matsumoto T."/>
        </authorList>
    </citation>
    <scope>NUCLEOTIDE SEQUENCE [LARGE SCALE GENOMIC DNA]</scope>
    <source>
        <strain evidence="2">cv. Nipponbare</strain>
    </source>
</reference>
<dbReference type="Gramene" id="Os12t0550800-05">
    <property type="protein sequence ID" value="Os12t0550800-05"/>
    <property type="gene ID" value="Os12g0550800"/>
</dbReference>
<name>A0A0N7KU66_ORYSJ</name>
<accession>A0A0N7KU66</accession>
<protein>
    <submittedName>
        <fullName evidence="1">Os12g0550800 protein</fullName>
    </submittedName>
</protein>
<reference evidence="2" key="1">
    <citation type="journal article" date="2005" name="Nature">
        <title>The map-based sequence of the rice genome.</title>
        <authorList>
            <consortium name="International rice genome sequencing project (IRGSP)"/>
            <person name="Matsumoto T."/>
            <person name="Wu J."/>
            <person name="Kanamori H."/>
            <person name="Katayose Y."/>
            <person name="Fujisawa M."/>
            <person name="Namiki N."/>
            <person name="Mizuno H."/>
            <person name="Yamamoto K."/>
            <person name="Antonio B.A."/>
            <person name="Baba T."/>
            <person name="Sakata K."/>
            <person name="Nagamura Y."/>
            <person name="Aoki H."/>
            <person name="Arikawa K."/>
            <person name="Arita K."/>
            <person name="Bito T."/>
            <person name="Chiden Y."/>
            <person name="Fujitsuka N."/>
            <person name="Fukunaka R."/>
            <person name="Hamada M."/>
            <person name="Harada C."/>
            <person name="Hayashi A."/>
            <person name="Hijishita S."/>
            <person name="Honda M."/>
            <person name="Hosokawa S."/>
            <person name="Ichikawa Y."/>
            <person name="Idonuma A."/>
            <person name="Iijima M."/>
            <person name="Ikeda M."/>
            <person name="Ikeno M."/>
            <person name="Ito K."/>
            <person name="Ito S."/>
            <person name="Ito T."/>
            <person name="Ito Y."/>
            <person name="Ito Y."/>
            <person name="Iwabuchi A."/>
            <person name="Kamiya K."/>
            <person name="Karasawa W."/>
            <person name="Kurita K."/>
            <person name="Katagiri S."/>
            <person name="Kikuta A."/>
            <person name="Kobayashi H."/>
            <person name="Kobayashi N."/>
            <person name="Machita K."/>
            <person name="Maehara T."/>
            <person name="Masukawa M."/>
            <person name="Mizubayashi T."/>
            <person name="Mukai Y."/>
            <person name="Nagasaki H."/>
            <person name="Nagata Y."/>
            <person name="Naito S."/>
            <person name="Nakashima M."/>
            <person name="Nakama Y."/>
            <person name="Nakamichi Y."/>
            <person name="Nakamura M."/>
            <person name="Meguro A."/>
            <person name="Negishi M."/>
            <person name="Ohta I."/>
            <person name="Ohta T."/>
            <person name="Okamoto M."/>
            <person name="Ono N."/>
            <person name="Saji S."/>
            <person name="Sakaguchi M."/>
            <person name="Sakai K."/>
            <person name="Shibata M."/>
            <person name="Shimokawa T."/>
            <person name="Song J."/>
            <person name="Takazaki Y."/>
            <person name="Terasawa K."/>
            <person name="Tsugane M."/>
            <person name="Tsuji K."/>
            <person name="Ueda S."/>
            <person name="Waki K."/>
            <person name="Yamagata H."/>
            <person name="Yamamoto M."/>
            <person name="Yamamoto S."/>
            <person name="Yamane H."/>
            <person name="Yoshiki S."/>
            <person name="Yoshihara R."/>
            <person name="Yukawa K."/>
            <person name="Zhong H."/>
            <person name="Yano M."/>
            <person name="Yuan Q."/>
            <person name="Ouyang S."/>
            <person name="Liu J."/>
            <person name="Jones K.M."/>
            <person name="Gansberger K."/>
            <person name="Moffat K."/>
            <person name="Hill J."/>
            <person name="Bera J."/>
            <person name="Fadrosh D."/>
            <person name="Jin S."/>
            <person name="Johri S."/>
            <person name="Kim M."/>
            <person name="Overton L."/>
            <person name="Reardon M."/>
            <person name="Tsitrin T."/>
            <person name="Vuong H."/>
            <person name="Weaver B."/>
            <person name="Ciecko A."/>
            <person name="Tallon L."/>
            <person name="Jackson J."/>
            <person name="Pai G."/>
            <person name="Aken S.V."/>
            <person name="Utterback T."/>
            <person name="Reidmuller S."/>
            <person name="Feldblyum T."/>
            <person name="Hsiao J."/>
            <person name="Zismann V."/>
            <person name="Iobst S."/>
            <person name="de Vazeille A.R."/>
            <person name="Buell C.R."/>
            <person name="Ying K."/>
            <person name="Li Y."/>
            <person name="Lu T."/>
            <person name="Huang Y."/>
            <person name="Zhao Q."/>
            <person name="Feng Q."/>
            <person name="Zhang L."/>
            <person name="Zhu J."/>
            <person name="Weng Q."/>
            <person name="Mu J."/>
            <person name="Lu Y."/>
            <person name="Fan D."/>
            <person name="Liu Y."/>
            <person name="Guan J."/>
            <person name="Zhang Y."/>
            <person name="Yu S."/>
            <person name="Liu X."/>
            <person name="Zhang Y."/>
            <person name="Hong G."/>
            <person name="Han B."/>
            <person name="Choisne N."/>
            <person name="Demange N."/>
            <person name="Orjeda G."/>
            <person name="Samain S."/>
            <person name="Cattolico L."/>
            <person name="Pelletier E."/>
            <person name="Couloux A."/>
            <person name="Segurens B."/>
            <person name="Wincker P."/>
            <person name="D'Hont A."/>
            <person name="Scarpelli C."/>
            <person name="Weissenbach J."/>
            <person name="Salanoubat M."/>
            <person name="Quetier F."/>
            <person name="Yu Y."/>
            <person name="Kim H.R."/>
            <person name="Rambo T."/>
            <person name="Currie J."/>
            <person name="Collura K."/>
            <person name="Luo M."/>
            <person name="Yang T."/>
            <person name="Ammiraju J.S.S."/>
            <person name="Engler F."/>
            <person name="Soderlund C."/>
            <person name="Wing R.A."/>
            <person name="Palmer L.E."/>
            <person name="de la Bastide M."/>
            <person name="Spiegel L."/>
            <person name="Nascimento L."/>
            <person name="Zutavern T."/>
            <person name="O'Shaughnessy A."/>
            <person name="Dike S."/>
            <person name="Dedhia N."/>
            <person name="Preston R."/>
            <person name="Balija V."/>
            <person name="McCombie W.R."/>
            <person name="Chow T."/>
            <person name="Chen H."/>
            <person name="Chung M."/>
            <person name="Chen C."/>
            <person name="Shaw J."/>
            <person name="Wu H."/>
            <person name="Hsiao K."/>
            <person name="Chao Y."/>
            <person name="Chu M."/>
            <person name="Cheng C."/>
            <person name="Hour A."/>
            <person name="Lee P."/>
            <person name="Lin S."/>
            <person name="Lin Y."/>
            <person name="Liou J."/>
            <person name="Liu S."/>
            <person name="Hsing Y."/>
            <person name="Raghuvanshi S."/>
            <person name="Mohanty A."/>
            <person name="Bharti A.K."/>
            <person name="Gaur A."/>
            <person name="Gupta V."/>
            <person name="Kumar D."/>
            <person name="Ravi V."/>
            <person name="Vij S."/>
            <person name="Kapur A."/>
            <person name="Khurana P."/>
            <person name="Khurana P."/>
            <person name="Khurana J.P."/>
            <person name="Tyagi A.K."/>
            <person name="Gaikwad K."/>
            <person name="Singh A."/>
            <person name="Dalal V."/>
            <person name="Srivastava S."/>
            <person name="Dixit A."/>
            <person name="Pal A.K."/>
            <person name="Ghazi I.A."/>
            <person name="Yadav M."/>
            <person name="Pandit A."/>
            <person name="Bhargava A."/>
            <person name="Sureshbabu K."/>
            <person name="Batra K."/>
            <person name="Sharma T.R."/>
            <person name="Mohapatra T."/>
            <person name="Singh N.K."/>
            <person name="Messing J."/>
            <person name="Nelson A.B."/>
            <person name="Fuks G."/>
            <person name="Kavchok S."/>
            <person name="Keizer G."/>
            <person name="Linton E."/>
            <person name="Llaca V."/>
            <person name="Song R."/>
            <person name="Tanyolac B."/>
            <person name="Young S."/>
            <person name="Ho-Il K."/>
            <person name="Hahn J.H."/>
            <person name="Sangsakoo G."/>
            <person name="Vanavichit A."/>
            <person name="de Mattos Luiz.A.T."/>
            <person name="Zimmer P.D."/>
            <person name="Malone G."/>
            <person name="Dellagostin O."/>
            <person name="de Oliveira A.C."/>
            <person name="Bevan M."/>
            <person name="Bancroft I."/>
            <person name="Minx P."/>
            <person name="Cordum H."/>
            <person name="Wilson R."/>
            <person name="Cheng Z."/>
            <person name="Jin W."/>
            <person name="Jiang J."/>
            <person name="Leong S.A."/>
            <person name="Iwama H."/>
            <person name="Gojobori T."/>
            <person name="Itoh T."/>
            <person name="Niimura Y."/>
            <person name="Fujii Y."/>
            <person name="Habara T."/>
            <person name="Sakai H."/>
            <person name="Sato Y."/>
            <person name="Wilson G."/>
            <person name="Kumar K."/>
            <person name="McCouch S."/>
            <person name="Juretic N."/>
            <person name="Hoen D."/>
            <person name="Wright S."/>
            <person name="Bruskiewich R."/>
            <person name="Bureau T."/>
            <person name="Miyao A."/>
            <person name="Hirochika H."/>
            <person name="Nishikawa T."/>
            <person name="Kadowaki K."/>
            <person name="Sugiura M."/>
            <person name="Burr B."/>
            <person name="Sasaki T."/>
        </authorList>
    </citation>
    <scope>NUCLEOTIDE SEQUENCE [LARGE SCALE GENOMIC DNA]</scope>
    <source>
        <strain evidence="2">cv. Nipponbare</strain>
    </source>
</reference>
<evidence type="ECO:0000313" key="2">
    <source>
        <dbReference type="Proteomes" id="UP000059680"/>
    </source>
</evidence>
<sequence>DSTGRRRLHTRRGLFSHRQCLLNHLRRSCHFPHTHRHAVRGESRSAIAWCPHTIIKSVREDFTSSRRNRHQVLP</sequence>
<reference evidence="1 2" key="2">
    <citation type="journal article" date="2013" name="Plant Cell Physiol.">
        <title>Rice Annotation Project Database (RAP-DB): an integrative and interactive database for rice genomics.</title>
        <authorList>
            <person name="Sakai H."/>
            <person name="Lee S.S."/>
            <person name="Tanaka T."/>
            <person name="Numa H."/>
            <person name="Kim J."/>
            <person name="Kawahara Y."/>
            <person name="Wakimoto H."/>
            <person name="Yang C.C."/>
            <person name="Iwamoto M."/>
            <person name="Abe T."/>
            <person name="Yamada Y."/>
            <person name="Muto A."/>
            <person name="Inokuchi H."/>
            <person name="Ikemura T."/>
            <person name="Matsumoto T."/>
            <person name="Sasaki T."/>
            <person name="Itoh T."/>
        </authorList>
    </citation>
    <scope>NUCLEOTIDE SEQUENCE [LARGE SCALE GENOMIC DNA]</scope>
    <source>
        <strain evidence="2">cv. Nipponbare</strain>
    </source>
</reference>
<keyword evidence="2" id="KW-1185">Reference proteome</keyword>
<dbReference type="AlphaFoldDB" id="A0A0N7KU66"/>